<evidence type="ECO:0000313" key="3">
    <source>
        <dbReference type="Proteomes" id="UP000282084"/>
    </source>
</evidence>
<feature type="region of interest" description="Disordered" evidence="1">
    <location>
        <begin position="69"/>
        <end position="89"/>
    </location>
</feature>
<dbReference type="AlphaFoldDB" id="A0A495W0Z2"/>
<name>A0A495W0Z2_9PSEU</name>
<accession>A0A495W0Z2</accession>
<dbReference type="OrthoDB" id="3700914at2"/>
<organism evidence="2 3">
    <name type="scientific">Saccharothrix australiensis</name>
    <dbReference type="NCBI Taxonomy" id="2072"/>
    <lineage>
        <taxon>Bacteria</taxon>
        <taxon>Bacillati</taxon>
        <taxon>Actinomycetota</taxon>
        <taxon>Actinomycetes</taxon>
        <taxon>Pseudonocardiales</taxon>
        <taxon>Pseudonocardiaceae</taxon>
        <taxon>Saccharothrix</taxon>
    </lineage>
</organism>
<dbReference type="EMBL" id="RBXO01000001">
    <property type="protein sequence ID" value="RKT55342.1"/>
    <property type="molecule type" value="Genomic_DNA"/>
</dbReference>
<keyword evidence="3" id="KW-1185">Reference proteome</keyword>
<dbReference type="Proteomes" id="UP000282084">
    <property type="component" value="Unassembled WGS sequence"/>
</dbReference>
<gene>
    <name evidence="2" type="ORF">C8E97_4005</name>
</gene>
<comment type="caution">
    <text evidence="2">The sequence shown here is derived from an EMBL/GenBank/DDBJ whole genome shotgun (WGS) entry which is preliminary data.</text>
</comment>
<evidence type="ECO:0000256" key="1">
    <source>
        <dbReference type="SAM" id="MobiDB-lite"/>
    </source>
</evidence>
<dbReference type="RefSeq" id="WP_121007055.1">
    <property type="nucleotide sequence ID" value="NZ_RBXO01000001.1"/>
</dbReference>
<proteinExistence type="predicted"/>
<protein>
    <submittedName>
        <fullName evidence="2">Uncharacterized protein</fullName>
    </submittedName>
</protein>
<evidence type="ECO:0000313" key="2">
    <source>
        <dbReference type="EMBL" id="RKT55342.1"/>
    </source>
</evidence>
<reference evidence="2 3" key="1">
    <citation type="submission" date="2018-10" db="EMBL/GenBank/DDBJ databases">
        <title>Sequencing the genomes of 1000 actinobacteria strains.</title>
        <authorList>
            <person name="Klenk H.-P."/>
        </authorList>
    </citation>
    <scope>NUCLEOTIDE SEQUENCE [LARGE SCALE GENOMIC DNA]</scope>
    <source>
        <strain evidence="2 3">DSM 43800</strain>
    </source>
</reference>
<sequence>MTPPDLCVLDLVHELTAARAERRLVARDGDVETATLLGAWIDVLLDEWNRRDRGRRERCCPFGHRCAEEGQTPSGAGRAAGRREHDGTT</sequence>